<dbReference type="EMBL" id="JAAABM010000005">
    <property type="protein sequence ID" value="KAF7677804.1"/>
    <property type="molecule type" value="Genomic_DNA"/>
</dbReference>
<keyword evidence="4" id="KW-1185">Reference proteome</keyword>
<dbReference type="Proteomes" id="UP000596902">
    <property type="component" value="Unassembled WGS sequence"/>
</dbReference>
<evidence type="ECO:0000256" key="2">
    <source>
        <dbReference type="SAM" id="SignalP"/>
    </source>
</evidence>
<reference evidence="3" key="2">
    <citation type="submission" date="2020-08" db="EMBL/GenBank/DDBJ databases">
        <title>Draft Genome Sequence of Cumin Blight Pathogen Alternaria burnsii.</title>
        <authorList>
            <person name="Feng Z."/>
        </authorList>
    </citation>
    <scope>NUCLEOTIDE SEQUENCE</scope>
    <source>
        <strain evidence="3">CBS107.38</strain>
    </source>
</reference>
<feature type="region of interest" description="Disordered" evidence="1">
    <location>
        <begin position="43"/>
        <end position="84"/>
    </location>
</feature>
<dbReference type="GeneID" id="62202888"/>
<dbReference type="AlphaFoldDB" id="A0A8H7B9X6"/>
<accession>A0A8H7B9X6</accession>
<name>A0A8H7B9X6_9PLEO</name>
<comment type="caution">
    <text evidence="3">The sequence shown here is derived from an EMBL/GenBank/DDBJ whole genome shotgun (WGS) entry which is preliminary data.</text>
</comment>
<evidence type="ECO:0000256" key="1">
    <source>
        <dbReference type="SAM" id="MobiDB-lite"/>
    </source>
</evidence>
<protein>
    <recommendedName>
        <fullName evidence="5">Extracellular membrane protein CFEM domain-containing protein</fullName>
    </recommendedName>
</protein>
<gene>
    <name evidence="3" type="ORF">GT037_004663</name>
</gene>
<feature type="compositionally biased region" description="Polar residues" evidence="1">
    <location>
        <begin position="53"/>
        <end position="62"/>
    </location>
</feature>
<keyword evidence="2" id="KW-0732">Signal</keyword>
<evidence type="ECO:0000313" key="3">
    <source>
        <dbReference type="EMBL" id="KAF7677804.1"/>
    </source>
</evidence>
<feature type="chain" id="PRO_5034491817" description="Extracellular membrane protein CFEM domain-containing protein" evidence="2">
    <location>
        <begin position="17"/>
        <end position="195"/>
    </location>
</feature>
<proteinExistence type="predicted"/>
<feature type="compositionally biased region" description="Low complexity" evidence="1">
    <location>
        <begin position="43"/>
        <end position="52"/>
    </location>
</feature>
<sequence>MQTFLLVSVLTALVIAVPYPQATETSIAPGATLISLSAILPSPTATSPDSTSLDISITSVSTPDPDPEDDEDPESSSSKKNPHWEPIPIFTKPCQCQLATARYPCWATDALQSCHFEENFSYGCYMQAVGGCPTPTRICSNLFKPTPRPGPHPCELGPNPPILTSTPILTGTLTANFTLPVLPTANVTFPRLSLV</sequence>
<feature type="compositionally biased region" description="Acidic residues" evidence="1">
    <location>
        <begin position="65"/>
        <end position="74"/>
    </location>
</feature>
<feature type="signal peptide" evidence="2">
    <location>
        <begin position="1"/>
        <end position="16"/>
    </location>
</feature>
<organism evidence="3 4">
    <name type="scientific">Alternaria burnsii</name>
    <dbReference type="NCBI Taxonomy" id="1187904"/>
    <lineage>
        <taxon>Eukaryota</taxon>
        <taxon>Fungi</taxon>
        <taxon>Dikarya</taxon>
        <taxon>Ascomycota</taxon>
        <taxon>Pezizomycotina</taxon>
        <taxon>Dothideomycetes</taxon>
        <taxon>Pleosporomycetidae</taxon>
        <taxon>Pleosporales</taxon>
        <taxon>Pleosporineae</taxon>
        <taxon>Pleosporaceae</taxon>
        <taxon>Alternaria</taxon>
        <taxon>Alternaria sect. Alternaria</taxon>
    </lineage>
</organism>
<evidence type="ECO:0000313" key="4">
    <source>
        <dbReference type="Proteomes" id="UP000596902"/>
    </source>
</evidence>
<reference evidence="3" key="1">
    <citation type="submission" date="2020-01" db="EMBL/GenBank/DDBJ databases">
        <authorList>
            <person name="Feng Z.H.Z."/>
        </authorList>
    </citation>
    <scope>NUCLEOTIDE SEQUENCE</scope>
    <source>
        <strain evidence="3">CBS107.38</strain>
    </source>
</reference>
<evidence type="ECO:0008006" key="5">
    <source>
        <dbReference type="Google" id="ProtNLM"/>
    </source>
</evidence>
<dbReference type="RefSeq" id="XP_038787982.1">
    <property type="nucleotide sequence ID" value="XM_038929710.1"/>
</dbReference>